<dbReference type="AlphaFoldDB" id="A0A3G6RKS9"/>
<dbReference type="Proteomes" id="UP000279972">
    <property type="component" value="Chromosome"/>
</dbReference>
<dbReference type="EMBL" id="PPEH01000003">
    <property type="protein sequence ID" value="PNW14044.1"/>
    <property type="molecule type" value="Genomic_DNA"/>
</dbReference>
<reference evidence="2 3" key="1">
    <citation type="submission" date="2018-01" db="EMBL/GenBank/DDBJ databases">
        <title>Draft genome sequences of Chryseobacterium lactis NCTC11390, Chryseobacterium oncorhynchi 701B-08, and Chryseobacterium viscerum 687B-08.</title>
        <authorList>
            <person name="Jeong J.-J."/>
            <person name="Lee Y.J."/>
            <person name="Park B."/>
            <person name="Choi I.-G."/>
            <person name="Kim K.D."/>
        </authorList>
    </citation>
    <scope>NUCLEOTIDE SEQUENCE [LARGE SCALE GENOMIC DNA]</scope>
    <source>
        <strain evidence="2 3">NCTC11390</strain>
    </source>
</reference>
<dbReference type="RefSeq" id="WP_103291229.1">
    <property type="nucleotide sequence ID" value="NZ_CP033924.1"/>
</dbReference>
<proteinExistence type="predicted"/>
<name>A0A3G6RKS9_CHRLC</name>
<evidence type="ECO:0000313" key="4">
    <source>
        <dbReference type="Proteomes" id="UP000279972"/>
    </source>
</evidence>
<dbReference type="KEGG" id="clac:EG342_10410"/>
<keyword evidence="4" id="KW-1185">Reference proteome</keyword>
<gene>
    <name evidence="2" type="ORF">C1637_09295</name>
    <name evidence="1" type="ORF">EG342_10410</name>
</gene>
<sequence>MKNALKHELREKAKSHTITMGILSLKNKTTGKQYIQGSVNLEALVNKIKFLLNGNLFANTQLQEDWSQQGSESFTFEFVSVIAPQDNKYINYRQKIKKAEAAFISETGGEFY</sequence>
<dbReference type="Gene3D" id="3.40.1440.10">
    <property type="entry name" value="GIY-YIG endonuclease"/>
    <property type="match status" value="1"/>
</dbReference>
<dbReference type="Proteomes" id="UP000236262">
    <property type="component" value="Unassembled WGS sequence"/>
</dbReference>
<evidence type="ECO:0000313" key="2">
    <source>
        <dbReference type="EMBL" id="PNW14044.1"/>
    </source>
</evidence>
<dbReference type="InterPro" id="IPR035901">
    <property type="entry name" value="GIY-YIG_endonuc_sf"/>
</dbReference>
<evidence type="ECO:0000313" key="3">
    <source>
        <dbReference type="Proteomes" id="UP000236262"/>
    </source>
</evidence>
<accession>A0A3G6RKS9</accession>
<organism evidence="2 3">
    <name type="scientific">Chryseobacterium lactis</name>
    <dbReference type="NCBI Taxonomy" id="1241981"/>
    <lineage>
        <taxon>Bacteria</taxon>
        <taxon>Pseudomonadati</taxon>
        <taxon>Bacteroidota</taxon>
        <taxon>Flavobacteriia</taxon>
        <taxon>Flavobacteriales</taxon>
        <taxon>Weeksellaceae</taxon>
        <taxon>Chryseobacterium group</taxon>
        <taxon>Chryseobacterium</taxon>
    </lineage>
</organism>
<evidence type="ECO:0000313" key="1">
    <source>
        <dbReference type="EMBL" id="AZA82282.1"/>
    </source>
</evidence>
<dbReference type="EMBL" id="CP033924">
    <property type="protein sequence ID" value="AZA82282.1"/>
    <property type="molecule type" value="Genomic_DNA"/>
</dbReference>
<reference evidence="1 4" key="2">
    <citation type="submission" date="2018-11" db="EMBL/GenBank/DDBJ databases">
        <title>Proposal to divide the Flavobacteriaceae and reorganize its genera based on Amino Acid Identity values calculated from whole genome sequences.</title>
        <authorList>
            <person name="Nicholson A.C."/>
            <person name="Gulvik C.A."/>
            <person name="Whitney A.M."/>
            <person name="Humrighouse B.W."/>
            <person name="Bell M."/>
            <person name="Holmes B."/>
            <person name="Steigerwalt A.G."/>
            <person name="Villarma A."/>
            <person name="Sheth M."/>
            <person name="Batra D."/>
            <person name="Pryor J."/>
            <person name="Bernardet J.-F."/>
            <person name="Hugo C."/>
            <person name="Kampfer P."/>
            <person name="Newman J."/>
            <person name="McQuiston J.R."/>
        </authorList>
    </citation>
    <scope>NUCLEOTIDE SEQUENCE [LARGE SCALE GENOMIC DNA]</scope>
    <source>
        <strain evidence="1 4">KC_1864</strain>
    </source>
</reference>
<protein>
    <submittedName>
        <fullName evidence="1">GIY-YIG nuclease family protein</fullName>
    </submittedName>
    <submittedName>
        <fullName evidence="2">LuxR family transcriptional regulator</fullName>
    </submittedName>
</protein>
<dbReference type="OrthoDB" id="9134286at2"/>
<dbReference type="CDD" id="cd10451">
    <property type="entry name" value="GIY-YIG_LuxR_like"/>
    <property type="match status" value="1"/>
</dbReference>